<evidence type="ECO:0000256" key="2">
    <source>
        <dbReference type="ARBA" id="ARBA00012438"/>
    </source>
</evidence>
<protein>
    <recommendedName>
        <fullName evidence="2">histidine kinase</fullName>
        <ecNumber evidence="2">2.7.13.3</ecNumber>
    </recommendedName>
</protein>
<keyword evidence="10" id="KW-0472">Membrane</keyword>
<feature type="transmembrane region" description="Helical" evidence="10">
    <location>
        <begin position="45"/>
        <end position="64"/>
    </location>
</feature>
<comment type="catalytic activity">
    <reaction evidence="1">
        <text>ATP + protein L-histidine = ADP + protein N-phospho-L-histidine.</text>
        <dbReference type="EC" id="2.7.13.3"/>
    </reaction>
</comment>
<feature type="domain" description="Histidine kinase/HSP90-like ATPase" evidence="11">
    <location>
        <begin position="316"/>
        <end position="408"/>
    </location>
</feature>
<evidence type="ECO:0000259" key="12">
    <source>
        <dbReference type="Pfam" id="PF07730"/>
    </source>
</evidence>
<dbReference type="Proteomes" id="UP000709437">
    <property type="component" value="Unassembled WGS sequence"/>
</dbReference>
<keyword evidence="8" id="KW-0902">Two-component regulatory system</keyword>
<evidence type="ECO:0000313" key="13">
    <source>
        <dbReference type="EMBL" id="MBT1540527.1"/>
    </source>
</evidence>
<keyword evidence="7" id="KW-0067">ATP-binding</keyword>
<feature type="transmembrane region" description="Helical" evidence="10">
    <location>
        <begin position="148"/>
        <end position="169"/>
    </location>
</feature>
<evidence type="ECO:0000256" key="8">
    <source>
        <dbReference type="ARBA" id="ARBA00023012"/>
    </source>
</evidence>
<gene>
    <name evidence="13" type="ORF">KK103_02025</name>
</gene>
<feature type="transmembrane region" description="Helical" evidence="10">
    <location>
        <begin position="120"/>
        <end position="142"/>
    </location>
</feature>
<keyword evidence="10" id="KW-0812">Transmembrane</keyword>
<evidence type="ECO:0000256" key="7">
    <source>
        <dbReference type="ARBA" id="ARBA00022840"/>
    </source>
</evidence>
<name>A0A9Q2VZM4_9MICO</name>
<evidence type="ECO:0000256" key="3">
    <source>
        <dbReference type="ARBA" id="ARBA00022553"/>
    </source>
</evidence>
<dbReference type="InterPro" id="IPR036890">
    <property type="entry name" value="HATPase_C_sf"/>
</dbReference>
<dbReference type="Gene3D" id="3.30.565.10">
    <property type="entry name" value="Histidine kinase-like ATPase, C-terminal domain"/>
    <property type="match status" value="1"/>
</dbReference>
<dbReference type="GO" id="GO:0016020">
    <property type="term" value="C:membrane"/>
    <property type="evidence" value="ECO:0007669"/>
    <property type="project" value="InterPro"/>
</dbReference>
<evidence type="ECO:0000256" key="6">
    <source>
        <dbReference type="ARBA" id="ARBA00022777"/>
    </source>
</evidence>
<organism evidence="13 14">
    <name type="scientific">Curtobacterium flaccumfaciens pv. flaccumfaciens</name>
    <dbReference type="NCBI Taxonomy" id="138532"/>
    <lineage>
        <taxon>Bacteria</taxon>
        <taxon>Bacillati</taxon>
        <taxon>Actinomycetota</taxon>
        <taxon>Actinomycetes</taxon>
        <taxon>Micrococcales</taxon>
        <taxon>Microbacteriaceae</taxon>
        <taxon>Curtobacterium</taxon>
    </lineage>
</organism>
<keyword evidence="4" id="KW-0808">Transferase</keyword>
<dbReference type="InterPro" id="IPR050482">
    <property type="entry name" value="Sensor_HK_TwoCompSys"/>
</dbReference>
<dbReference type="EC" id="2.7.13.3" evidence="2"/>
<dbReference type="GO" id="GO:0005524">
    <property type="term" value="F:ATP binding"/>
    <property type="evidence" value="ECO:0007669"/>
    <property type="project" value="UniProtKB-KW"/>
</dbReference>
<keyword evidence="6 13" id="KW-0418">Kinase</keyword>
<dbReference type="EMBL" id="JAHEWX010000002">
    <property type="protein sequence ID" value="MBT1540527.1"/>
    <property type="molecule type" value="Genomic_DNA"/>
</dbReference>
<feature type="region of interest" description="Disordered" evidence="9">
    <location>
        <begin position="386"/>
        <end position="423"/>
    </location>
</feature>
<dbReference type="CDD" id="cd16917">
    <property type="entry name" value="HATPase_UhpB-NarQ-NarX-like"/>
    <property type="match status" value="1"/>
</dbReference>
<dbReference type="Pfam" id="PF07730">
    <property type="entry name" value="HisKA_3"/>
    <property type="match status" value="1"/>
</dbReference>
<feature type="compositionally biased region" description="Low complexity" evidence="9">
    <location>
        <begin position="406"/>
        <end position="423"/>
    </location>
</feature>
<accession>A0A9Q2VZM4</accession>
<comment type="caution">
    <text evidence="13">The sequence shown here is derived from an EMBL/GenBank/DDBJ whole genome shotgun (WGS) entry which is preliminary data.</text>
</comment>
<dbReference type="RefSeq" id="WP_214562067.1">
    <property type="nucleotide sequence ID" value="NZ_JAHEWX010000002.1"/>
</dbReference>
<dbReference type="Gene3D" id="1.20.5.1930">
    <property type="match status" value="1"/>
</dbReference>
<keyword evidence="10" id="KW-1133">Transmembrane helix</keyword>
<evidence type="ECO:0000256" key="9">
    <source>
        <dbReference type="SAM" id="MobiDB-lite"/>
    </source>
</evidence>
<feature type="transmembrane region" description="Helical" evidence="10">
    <location>
        <begin position="18"/>
        <end position="39"/>
    </location>
</feature>
<evidence type="ECO:0000259" key="11">
    <source>
        <dbReference type="Pfam" id="PF02518"/>
    </source>
</evidence>
<proteinExistence type="predicted"/>
<dbReference type="InterPro" id="IPR003594">
    <property type="entry name" value="HATPase_dom"/>
</dbReference>
<dbReference type="Pfam" id="PF02518">
    <property type="entry name" value="HATPase_c"/>
    <property type="match status" value="1"/>
</dbReference>
<evidence type="ECO:0000256" key="1">
    <source>
        <dbReference type="ARBA" id="ARBA00000085"/>
    </source>
</evidence>
<dbReference type="GO" id="GO:0000155">
    <property type="term" value="F:phosphorelay sensor kinase activity"/>
    <property type="evidence" value="ECO:0007669"/>
    <property type="project" value="InterPro"/>
</dbReference>
<reference evidence="13" key="1">
    <citation type="submission" date="2021-05" db="EMBL/GenBank/DDBJ databases">
        <title>Whole genome sequence of Curtobacterium flaccumfaciens pv. flaccumfaciens strain CFBP 3417.</title>
        <authorList>
            <person name="Osdaghi E."/>
            <person name="Taghouti G."/>
            <person name="Portier P."/>
            <person name="Fazliarab A."/>
            <person name="Taghavi S.M."/>
            <person name="Briand M."/>
            <person name="Le-Saux M."/>
            <person name="Jacques M.-A."/>
        </authorList>
    </citation>
    <scope>NUCLEOTIDE SEQUENCE</scope>
    <source>
        <strain evidence="13">CFBP 3417</strain>
    </source>
</reference>
<dbReference type="InterPro" id="IPR011712">
    <property type="entry name" value="Sig_transdc_His_kin_sub3_dim/P"/>
</dbReference>
<feature type="domain" description="Signal transduction histidine kinase subgroup 3 dimerisation and phosphoacceptor" evidence="12">
    <location>
        <begin position="198"/>
        <end position="263"/>
    </location>
</feature>
<dbReference type="PANTHER" id="PTHR24421">
    <property type="entry name" value="NITRATE/NITRITE SENSOR PROTEIN NARX-RELATED"/>
    <property type="match status" value="1"/>
</dbReference>
<sequence>MTVVPDPPRPDRPTRGTLALRIGFVLVAVSLFAVAAPVTAVHDGVPVPLALLVTAVLSASIGLAPLFPRTASVVHLAALAGLGVLTADGSVGPWPISVTSIIGLSLLLVVLGVRTTWRLTAVVWVAATLLPLVLIGVTPGRWGQVDVWATSFVVSAGDTLVLAAAAVVIGQRRSVREELAAARRDTELEQARRRTVEERSRIARELHDVVAHSMSVVHMQAESAPYRVADLPPAARAEFAAIAETSRTALREMRQLLGTLRGDADAERAPQPRLADLPALVQATRAAGIPVELLLGDDLSLADDDDIDHVGRLAQLTVYRVVQEALGNVARHAPGATTVVTVDRHGSALTVEVANTAPPAGSVAGAPPDDGGFGLAGMRERVAALGGTIDHGPDPDGGFHVAVSLPAQPTATTSQPTAEGGSR</sequence>
<dbReference type="SUPFAM" id="SSF55874">
    <property type="entry name" value="ATPase domain of HSP90 chaperone/DNA topoisomerase II/histidine kinase"/>
    <property type="match status" value="1"/>
</dbReference>
<evidence type="ECO:0000256" key="10">
    <source>
        <dbReference type="SAM" id="Phobius"/>
    </source>
</evidence>
<dbReference type="AlphaFoldDB" id="A0A9Q2VZM4"/>
<keyword evidence="3" id="KW-0597">Phosphoprotein</keyword>
<dbReference type="GO" id="GO:0046983">
    <property type="term" value="F:protein dimerization activity"/>
    <property type="evidence" value="ECO:0007669"/>
    <property type="project" value="InterPro"/>
</dbReference>
<feature type="transmembrane region" description="Helical" evidence="10">
    <location>
        <begin position="93"/>
        <end position="113"/>
    </location>
</feature>
<evidence type="ECO:0000256" key="4">
    <source>
        <dbReference type="ARBA" id="ARBA00022679"/>
    </source>
</evidence>
<evidence type="ECO:0000256" key="5">
    <source>
        <dbReference type="ARBA" id="ARBA00022741"/>
    </source>
</evidence>
<evidence type="ECO:0000313" key="14">
    <source>
        <dbReference type="Proteomes" id="UP000709437"/>
    </source>
</evidence>
<keyword evidence="5" id="KW-0547">Nucleotide-binding</keyword>
<dbReference type="PANTHER" id="PTHR24421:SF10">
    <property type="entry name" value="NITRATE_NITRITE SENSOR PROTEIN NARQ"/>
    <property type="match status" value="1"/>
</dbReference>